<organism evidence="2 3">
    <name type="scientific">Ziziphus jujuba var. spinosa</name>
    <dbReference type="NCBI Taxonomy" id="714518"/>
    <lineage>
        <taxon>Eukaryota</taxon>
        <taxon>Viridiplantae</taxon>
        <taxon>Streptophyta</taxon>
        <taxon>Embryophyta</taxon>
        <taxon>Tracheophyta</taxon>
        <taxon>Spermatophyta</taxon>
        <taxon>Magnoliopsida</taxon>
        <taxon>eudicotyledons</taxon>
        <taxon>Gunneridae</taxon>
        <taxon>Pentapetalae</taxon>
        <taxon>rosids</taxon>
        <taxon>fabids</taxon>
        <taxon>Rosales</taxon>
        <taxon>Rhamnaceae</taxon>
        <taxon>Paliureae</taxon>
        <taxon>Ziziphus</taxon>
    </lineage>
</organism>
<name>A0A978V7A8_ZIZJJ</name>
<dbReference type="PANTHER" id="PTHR33130">
    <property type="entry name" value="PUTATIVE (DUF1639)-RELATED"/>
    <property type="match status" value="1"/>
</dbReference>
<reference evidence="2" key="1">
    <citation type="journal article" date="2021" name="Front. Plant Sci.">
        <title>Chromosome-Scale Genome Assembly for Chinese Sour Jujube and Insights Into Its Genome Evolution and Domestication Signature.</title>
        <authorList>
            <person name="Shen L.-Y."/>
            <person name="Luo H."/>
            <person name="Wang X.-L."/>
            <person name="Wang X.-M."/>
            <person name="Qiu X.-J."/>
            <person name="Liu H."/>
            <person name="Zhou S.-S."/>
            <person name="Jia K.-H."/>
            <person name="Nie S."/>
            <person name="Bao Y.-T."/>
            <person name="Zhang R.-G."/>
            <person name="Yun Q.-Z."/>
            <person name="Chai Y.-H."/>
            <person name="Lu J.-Y."/>
            <person name="Li Y."/>
            <person name="Zhao S.-W."/>
            <person name="Mao J.-F."/>
            <person name="Jia S.-G."/>
            <person name="Mao Y.-M."/>
        </authorList>
    </citation>
    <scope>NUCLEOTIDE SEQUENCE</scope>
    <source>
        <strain evidence="2">AT0</strain>
        <tissue evidence="2">Leaf</tissue>
    </source>
</reference>
<dbReference type="Pfam" id="PF07797">
    <property type="entry name" value="DUF1639"/>
    <property type="match status" value="1"/>
</dbReference>
<evidence type="ECO:0000256" key="1">
    <source>
        <dbReference type="SAM" id="MobiDB-lite"/>
    </source>
</evidence>
<accession>A0A978V7A8</accession>
<feature type="compositionally biased region" description="Polar residues" evidence="1">
    <location>
        <begin position="281"/>
        <end position="293"/>
    </location>
</feature>
<evidence type="ECO:0000313" key="3">
    <source>
        <dbReference type="Proteomes" id="UP000813462"/>
    </source>
</evidence>
<feature type="region of interest" description="Disordered" evidence="1">
    <location>
        <begin position="271"/>
        <end position="357"/>
    </location>
</feature>
<dbReference type="EMBL" id="JAEACU010000006">
    <property type="protein sequence ID" value="KAH7523793.1"/>
    <property type="molecule type" value="Genomic_DNA"/>
</dbReference>
<comment type="caution">
    <text evidence="2">The sequence shown here is derived from an EMBL/GenBank/DDBJ whole genome shotgun (WGS) entry which is preliminary data.</text>
</comment>
<sequence length="443" mass="49667">MTVSERVGMWEQPDYRSTVKNDHCWTRGCNNPFVWIRLRSLETDCLIFSVLRRSVWFSEKIEEEDEKILNLSLFRLVYKKAMDKQSVSARHNHHNNNSNSSNRDRNGADGSLLLRAASSDAIGQSTPSDFVLQWGNRKRLRCMKIQVKDDSSAPVHRTTVRVDRRVVRADKDANHPTTTIHNNNNNTNGYLNLRQRPPSPQQPPSHRVLSFYAMCCGNCVARSAWGFGTVLVKDLDLVGNSDDKLGLVGRLLRLEFSAAWGADRCMVQEERAHGKCMRPPSLNSETSSAMRGQSNGGVRGIASPDRGAHDKKGTTTNNNNNHHHHNENNKSAASSETAHDSKKGGSSSGSGEAAVAPPVWPPKFVIALTNKEKEEDFIAFKGSKLPQRPKKRAKFIQRTLNLVSPGAWLCDLTLERYEVREKKISKKRPRGLKAMGNMESDSE</sequence>
<dbReference type="AlphaFoldDB" id="A0A978V7A8"/>
<feature type="region of interest" description="Disordered" evidence="1">
    <location>
        <begin position="424"/>
        <end position="443"/>
    </location>
</feature>
<dbReference type="Proteomes" id="UP000813462">
    <property type="component" value="Unassembled WGS sequence"/>
</dbReference>
<gene>
    <name evidence="2" type="ORF">FEM48_Zijuj06G0049800</name>
</gene>
<feature type="region of interest" description="Disordered" evidence="1">
    <location>
        <begin position="85"/>
        <end position="109"/>
    </location>
</feature>
<dbReference type="PANTHER" id="PTHR33130:SF45">
    <property type="entry name" value="OS05G0541700 PROTEIN"/>
    <property type="match status" value="1"/>
</dbReference>
<feature type="compositionally biased region" description="Low complexity" evidence="1">
    <location>
        <begin position="175"/>
        <end position="188"/>
    </location>
</feature>
<feature type="region of interest" description="Disordered" evidence="1">
    <location>
        <begin position="174"/>
        <end position="204"/>
    </location>
</feature>
<dbReference type="InterPro" id="IPR012438">
    <property type="entry name" value="DUF1639"/>
</dbReference>
<evidence type="ECO:0000313" key="2">
    <source>
        <dbReference type="EMBL" id="KAH7523793.1"/>
    </source>
</evidence>
<protein>
    <submittedName>
        <fullName evidence="2">Uncharacterized protein</fullName>
    </submittedName>
</protein>
<proteinExistence type="predicted"/>